<dbReference type="AlphaFoldDB" id="A0A1X7SZT2"/>
<proteinExistence type="predicted"/>
<dbReference type="InParanoid" id="A0A1X7SZT2"/>
<dbReference type="InterPro" id="IPR036397">
    <property type="entry name" value="RNaseH_sf"/>
</dbReference>
<feature type="domain" description="Integrase catalytic" evidence="1">
    <location>
        <begin position="131"/>
        <end position="166"/>
    </location>
</feature>
<dbReference type="SUPFAM" id="SSF56672">
    <property type="entry name" value="DNA/RNA polymerases"/>
    <property type="match status" value="1"/>
</dbReference>
<dbReference type="SUPFAM" id="SSF53098">
    <property type="entry name" value="Ribonuclease H-like"/>
    <property type="match status" value="1"/>
</dbReference>
<dbReference type="InterPro" id="IPR041577">
    <property type="entry name" value="RT_RNaseH_2"/>
</dbReference>
<dbReference type="PANTHER" id="PTHR37984:SF13">
    <property type="entry name" value="RIBONUCLEASE H"/>
    <property type="match status" value="1"/>
</dbReference>
<evidence type="ECO:0000313" key="2">
    <source>
        <dbReference type="EnsemblMetazoa" id="Aqu2.1.07701_001"/>
    </source>
</evidence>
<dbReference type="PANTHER" id="PTHR37984">
    <property type="entry name" value="PROTEIN CBG26694"/>
    <property type="match status" value="1"/>
</dbReference>
<evidence type="ECO:0000259" key="1">
    <source>
        <dbReference type="PROSITE" id="PS50994"/>
    </source>
</evidence>
<dbReference type="Pfam" id="PF17919">
    <property type="entry name" value="RT_RNaseH_2"/>
    <property type="match status" value="1"/>
</dbReference>
<dbReference type="Gene3D" id="3.30.420.10">
    <property type="entry name" value="Ribonuclease H-like superfamily/Ribonuclease H"/>
    <property type="match status" value="1"/>
</dbReference>
<dbReference type="InterPro" id="IPR050951">
    <property type="entry name" value="Retrovirus_Pol_polyprotein"/>
</dbReference>
<protein>
    <recommendedName>
        <fullName evidence="1">Integrase catalytic domain-containing protein</fullName>
    </recommendedName>
</protein>
<dbReference type="InterPro" id="IPR012337">
    <property type="entry name" value="RNaseH-like_sf"/>
</dbReference>
<dbReference type="EnsemblMetazoa" id="Aqu2.1.07701_001">
    <property type="protein sequence ID" value="Aqu2.1.07701_001"/>
    <property type="gene ID" value="Aqu2.1.07701"/>
</dbReference>
<organism evidence="2">
    <name type="scientific">Amphimedon queenslandica</name>
    <name type="common">Sponge</name>
    <dbReference type="NCBI Taxonomy" id="400682"/>
    <lineage>
        <taxon>Eukaryota</taxon>
        <taxon>Metazoa</taxon>
        <taxon>Porifera</taxon>
        <taxon>Demospongiae</taxon>
        <taxon>Heteroscleromorpha</taxon>
        <taxon>Haplosclerida</taxon>
        <taxon>Niphatidae</taxon>
        <taxon>Amphimedon</taxon>
    </lineage>
</organism>
<dbReference type="GO" id="GO:0003676">
    <property type="term" value="F:nucleic acid binding"/>
    <property type="evidence" value="ECO:0007669"/>
    <property type="project" value="InterPro"/>
</dbReference>
<dbReference type="PROSITE" id="PS50994">
    <property type="entry name" value="INTEGRASE"/>
    <property type="match status" value="1"/>
</dbReference>
<accession>A0A1X7SZT2</accession>
<dbReference type="InterPro" id="IPR001584">
    <property type="entry name" value="Integrase_cat-core"/>
</dbReference>
<sequence length="166" mass="18323">GVAWKWSSEAHAAFKHSKELSDDNVLAHFDSETELVLACDASQYSIGAVLAHHYTDGSERPIAVASHESFNPNWTKQAELSALDGCILWASRVVVPKQGREHLLLELHEGHVGISKAKDIERVVKGRAKYNEPTFLSQEFKEYLQQNGVCHVTSAPYDPASNGLAE</sequence>
<reference evidence="2" key="1">
    <citation type="submission" date="2017-05" db="UniProtKB">
        <authorList>
            <consortium name="EnsemblMetazoa"/>
        </authorList>
    </citation>
    <scope>IDENTIFICATION</scope>
</reference>
<dbReference type="GO" id="GO:0015074">
    <property type="term" value="P:DNA integration"/>
    <property type="evidence" value="ECO:0007669"/>
    <property type="project" value="InterPro"/>
</dbReference>
<name>A0A1X7SZT2_AMPQE</name>
<dbReference type="InterPro" id="IPR043502">
    <property type="entry name" value="DNA/RNA_pol_sf"/>
</dbReference>